<protein>
    <recommendedName>
        <fullName evidence="2">Putative gamma-glutamylcyclotransferase</fullName>
    </recommendedName>
</protein>
<dbReference type="GO" id="GO:0016740">
    <property type="term" value="F:transferase activity"/>
    <property type="evidence" value="ECO:0007669"/>
    <property type="project" value="UniProtKB-KW"/>
</dbReference>
<evidence type="ECO:0000256" key="1">
    <source>
        <dbReference type="ARBA" id="ARBA00022679"/>
    </source>
</evidence>
<dbReference type="InterPro" id="IPR009288">
    <property type="entry name" value="AIG2-like_dom"/>
</dbReference>
<dbReference type="SUPFAM" id="SSF110857">
    <property type="entry name" value="Gamma-glutamyl cyclotransferase-like"/>
    <property type="match status" value="1"/>
</dbReference>
<dbReference type="RefSeq" id="WP_073377782.1">
    <property type="nucleotide sequence ID" value="NZ_FQXS01000023.1"/>
</dbReference>
<organism evidence="4 5">
    <name type="scientific">Desulfofustis glycolicus DSM 9705</name>
    <dbReference type="NCBI Taxonomy" id="1121409"/>
    <lineage>
        <taxon>Bacteria</taxon>
        <taxon>Pseudomonadati</taxon>
        <taxon>Thermodesulfobacteriota</taxon>
        <taxon>Desulfobulbia</taxon>
        <taxon>Desulfobulbales</taxon>
        <taxon>Desulfocapsaceae</taxon>
        <taxon>Desulfofustis</taxon>
    </lineage>
</organism>
<sequence length="143" mass="16444">MHIFTYGSLMFREVWSRVVHGNYRCRPATLPGYRRKAVKGEVYPVALNALPEDRIDGMVYLDIAADDIDRLDTFEGDYYRRRIEVVSISADTTTKAGVYVLNPDHRSIVAEEDWDAELFRRSSLPYFLSSYLGFHRGASIGEQ</sequence>
<dbReference type="AlphaFoldDB" id="A0A1M5XU48"/>
<dbReference type="InterPro" id="IPR036568">
    <property type="entry name" value="GGCT-like_sf"/>
</dbReference>
<dbReference type="CDD" id="cd06661">
    <property type="entry name" value="GGCT_like"/>
    <property type="match status" value="1"/>
</dbReference>
<gene>
    <name evidence="4" type="ORF">SAMN02745124_03351</name>
</gene>
<dbReference type="InterPro" id="IPR013024">
    <property type="entry name" value="GGCT-like"/>
</dbReference>
<evidence type="ECO:0000256" key="2">
    <source>
        <dbReference type="ARBA" id="ARBA00030602"/>
    </source>
</evidence>
<evidence type="ECO:0000313" key="4">
    <source>
        <dbReference type="EMBL" id="SHI03286.1"/>
    </source>
</evidence>
<accession>A0A1M5XU48</accession>
<dbReference type="Proteomes" id="UP000184139">
    <property type="component" value="Unassembled WGS sequence"/>
</dbReference>
<dbReference type="EMBL" id="FQXS01000023">
    <property type="protein sequence ID" value="SHI03286.1"/>
    <property type="molecule type" value="Genomic_DNA"/>
</dbReference>
<dbReference type="OrthoDB" id="279154at2"/>
<evidence type="ECO:0000259" key="3">
    <source>
        <dbReference type="Pfam" id="PF06094"/>
    </source>
</evidence>
<feature type="domain" description="Gamma-glutamylcyclotransferase AIG2-like" evidence="3">
    <location>
        <begin position="3"/>
        <end position="115"/>
    </location>
</feature>
<keyword evidence="1 4" id="KW-0808">Transferase</keyword>
<reference evidence="4 5" key="1">
    <citation type="submission" date="2016-11" db="EMBL/GenBank/DDBJ databases">
        <authorList>
            <person name="Jaros S."/>
            <person name="Januszkiewicz K."/>
            <person name="Wedrychowicz H."/>
        </authorList>
    </citation>
    <scope>NUCLEOTIDE SEQUENCE [LARGE SCALE GENOMIC DNA]</scope>
    <source>
        <strain evidence="4 5">DSM 9705</strain>
    </source>
</reference>
<dbReference type="PANTHER" id="PTHR31544:SF2">
    <property type="entry name" value="AIG2-LIKE PROTEIN D"/>
    <property type="match status" value="1"/>
</dbReference>
<evidence type="ECO:0000313" key="5">
    <source>
        <dbReference type="Proteomes" id="UP000184139"/>
    </source>
</evidence>
<dbReference type="InterPro" id="IPR045038">
    <property type="entry name" value="AIG2-like"/>
</dbReference>
<dbReference type="Pfam" id="PF06094">
    <property type="entry name" value="GGACT"/>
    <property type="match status" value="1"/>
</dbReference>
<proteinExistence type="predicted"/>
<dbReference type="PANTHER" id="PTHR31544">
    <property type="entry name" value="AIG2-LIKE PROTEIN D"/>
    <property type="match status" value="1"/>
</dbReference>
<name>A0A1M5XU48_9BACT</name>
<keyword evidence="5" id="KW-1185">Reference proteome</keyword>
<dbReference type="STRING" id="1121409.SAMN02745124_03351"/>
<dbReference type="Gene3D" id="3.10.490.10">
    <property type="entry name" value="Gamma-glutamyl cyclotransferase-like"/>
    <property type="match status" value="1"/>
</dbReference>